<feature type="coiled-coil region" evidence="1">
    <location>
        <begin position="70"/>
        <end position="97"/>
    </location>
</feature>
<protein>
    <recommendedName>
        <fullName evidence="6">Magnesium transporter MgtE intracellular domain-containing protein</fullName>
    </recommendedName>
</protein>
<reference evidence="4 5" key="2">
    <citation type="submission" date="2019-02" db="EMBL/GenBank/DDBJ databases">
        <title>'Lichenibacterium ramalinii' gen. nov. sp. nov., 'Lichenibacterium minor' gen. nov. sp. nov.</title>
        <authorList>
            <person name="Pankratov T."/>
        </authorList>
    </citation>
    <scope>NUCLEOTIDE SEQUENCE [LARGE SCALE GENOMIC DNA]</scope>
    <source>
        <strain evidence="4 5">RmlP026</strain>
    </source>
</reference>
<keyword evidence="5" id="KW-1185">Reference proteome</keyword>
<reference evidence="4 5" key="1">
    <citation type="submission" date="2018-12" db="EMBL/GenBank/DDBJ databases">
        <authorList>
            <person name="Grouzdev D.S."/>
            <person name="Krutkina M.S."/>
        </authorList>
    </citation>
    <scope>NUCLEOTIDE SEQUENCE [LARGE SCALE GENOMIC DNA]</scope>
    <source>
        <strain evidence="4 5">RmlP026</strain>
    </source>
</reference>
<feature type="region of interest" description="Disordered" evidence="2">
    <location>
        <begin position="154"/>
        <end position="175"/>
    </location>
</feature>
<dbReference type="Proteomes" id="UP000290759">
    <property type="component" value="Unassembled WGS sequence"/>
</dbReference>
<evidence type="ECO:0008006" key="6">
    <source>
        <dbReference type="Google" id="ProtNLM"/>
    </source>
</evidence>
<name>A0A4Q2U079_9HYPH</name>
<sequence length="175" mass="17895">MRHSLALPGLLAALAGPCGPAHAAPPPTAAAPATDAQRFCQNVAAAAADARFALQTRKLNELQEGIAGRVAALEAKEAEVKALLDAHEEAKKRAEASLVGIYAKMRPDAAAQQISALDDAIAAAVLRGLNARQSSAILNEIPAERAVKLVDTIAGLVPPPPPPPPPAPPPEDGRS</sequence>
<evidence type="ECO:0000313" key="4">
    <source>
        <dbReference type="EMBL" id="RYC29028.1"/>
    </source>
</evidence>
<dbReference type="RefSeq" id="WP_129229890.1">
    <property type="nucleotide sequence ID" value="NZ_QYBB01000077.1"/>
</dbReference>
<dbReference type="OrthoDB" id="9810610at2"/>
<keyword evidence="3" id="KW-0732">Signal</keyword>
<evidence type="ECO:0000256" key="3">
    <source>
        <dbReference type="SAM" id="SignalP"/>
    </source>
</evidence>
<organism evidence="4 5">
    <name type="scientific">Lichenibacterium minor</name>
    <dbReference type="NCBI Taxonomy" id="2316528"/>
    <lineage>
        <taxon>Bacteria</taxon>
        <taxon>Pseudomonadati</taxon>
        <taxon>Pseudomonadota</taxon>
        <taxon>Alphaproteobacteria</taxon>
        <taxon>Hyphomicrobiales</taxon>
        <taxon>Lichenihabitantaceae</taxon>
        <taxon>Lichenibacterium</taxon>
    </lineage>
</organism>
<gene>
    <name evidence="4" type="ORF">D3273_26125</name>
</gene>
<proteinExistence type="predicted"/>
<comment type="caution">
    <text evidence="4">The sequence shown here is derived from an EMBL/GenBank/DDBJ whole genome shotgun (WGS) entry which is preliminary data.</text>
</comment>
<keyword evidence="1" id="KW-0175">Coiled coil</keyword>
<evidence type="ECO:0000313" key="5">
    <source>
        <dbReference type="Proteomes" id="UP000290759"/>
    </source>
</evidence>
<feature type="compositionally biased region" description="Pro residues" evidence="2">
    <location>
        <begin position="157"/>
        <end position="175"/>
    </location>
</feature>
<evidence type="ECO:0000256" key="1">
    <source>
        <dbReference type="SAM" id="Coils"/>
    </source>
</evidence>
<dbReference type="AlphaFoldDB" id="A0A4Q2U079"/>
<feature type="chain" id="PRO_5020710023" description="Magnesium transporter MgtE intracellular domain-containing protein" evidence="3">
    <location>
        <begin position="24"/>
        <end position="175"/>
    </location>
</feature>
<feature type="signal peptide" evidence="3">
    <location>
        <begin position="1"/>
        <end position="23"/>
    </location>
</feature>
<accession>A0A4Q2U079</accession>
<dbReference type="EMBL" id="QYBB01000077">
    <property type="protein sequence ID" value="RYC29028.1"/>
    <property type="molecule type" value="Genomic_DNA"/>
</dbReference>
<evidence type="ECO:0000256" key="2">
    <source>
        <dbReference type="SAM" id="MobiDB-lite"/>
    </source>
</evidence>